<dbReference type="eggNOG" id="COG2911">
    <property type="taxonomic scope" value="Bacteria"/>
</dbReference>
<evidence type="ECO:0000256" key="5">
    <source>
        <dbReference type="SAM" id="MobiDB-lite"/>
    </source>
</evidence>
<evidence type="ECO:0000256" key="3">
    <source>
        <dbReference type="ARBA" id="ARBA00022989"/>
    </source>
</evidence>
<evidence type="ECO:0000259" key="7">
    <source>
        <dbReference type="Pfam" id="PF04357"/>
    </source>
</evidence>
<dbReference type="GO" id="GO:0097347">
    <property type="term" value="C:TAM protein secretion complex"/>
    <property type="evidence" value="ECO:0007669"/>
    <property type="project" value="TreeGrafter"/>
</dbReference>
<feature type="domain" description="Translocation and assembly module TamB C-terminal" evidence="7">
    <location>
        <begin position="1300"/>
        <end position="1360"/>
    </location>
</feature>
<name>I3YHA8_THIV6</name>
<keyword evidence="3 6" id="KW-1133">Transmembrane helix</keyword>
<dbReference type="GO" id="GO:0009306">
    <property type="term" value="P:protein secretion"/>
    <property type="evidence" value="ECO:0007669"/>
    <property type="project" value="InterPro"/>
</dbReference>
<dbReference type="Proteomes" id="UP000006062">
    <property type="component" value="Chromosome"/>
</dbReference>
<dbReference type="GO" id="GO:0005886">
    <property type="term" value="C:plasma membrane"/>
    <property type="evidence" value="ECO:0007669"/>
    <property type="project" value="InterPro"/>
</dbReference>
<accession>I3YHA8</accession>
<gene>
    <name evidence="8" type="ordered locus">Thivi_4584</name>
</gene>
<dbReference type="STRING" id="765911.Thivi_4584"/>
<evidence type="ECO:0000256" key="2">
    <source>
        <dbReference type="ARBA" id="ARBA00022692"/>
    </source>
</evidence>
<protein>
    <recommendedName>
        <fullName evidence="7">Translocation and assembly module TamB C-terminal domain-containing protein</fullName>
    </recommendedName>
</protein>
<dbReference type="Pfam" id="PF04357">
    <property type="entry name" value="TamB"/>
    <property type="match status" value="2"/>
</dbReference>
<evidence type="ECO:0000313" key="8">
    <source>
        <dbReference type="EMBL" id="AFL76376.1"/>
    </source>
</evidence>
<dbReference type="RefSeq" id="WP_014780744.1">
    <property type="nucleotide sequence ID" value="NC_018012.1"/>
</dbReference>
<comment type="subcellular location">
    <subcellularLocation>
        <location evidence="1">Membrane</location>
        <topology evidence="1">Single-pass membrane protein</topology>
    </subcellularLocation>
</comment>
<keyword evidence="9" id="KW-1185">Reference proteome</keyword>
<dbReference type="PANTHER" id="PTHR36985:SF1">
    <property type="entry name" value="TRANSLOCATION AND ASSEMBLY MODULE SUBUNIT TAMB"/>
    <property type="match status" value="1"/>
</dbReference>
<feature type="domain" description="Translocation and assembly module TamB C-terminal" evidence="7">
    <location>
        <begin position="1056"/>
        <end position="1299"/>
    </location>
</feature>
<reference evidence="8 9" key="1">
    <citation type="submission" date="2012-06" db="EMBL/GenBank/DDBJ databases">
        <title>Complete sequence of Thiocystis violascens DSM 198.</title>
        <authorList>
            <consortium name="US DOE Joint Genome Institute"/>
            <person name="Lucas S."/>
            <person name="Han J."/>
            <person name="Lapidus A."/>
            <person name="Cheng J.-F."/>
            <person name="Goodwin L."/>
            <person name="Pitluck S."/>
            <person name="Peters L."/>
            <person name="Ovchinnikova G."/>
            <person name="Teshima H."/>
            <person name="Detter J.C."/>
            <person name="Han C."/>
            <person name="Tapia R."/>
            <person name="Land M."/>
            <person name="Hauser L."/>
            <person name="Kyrpides N."/>
            <person name="Ivanova N."/>
            <person name="Pagani I."/>
            <person name="Vogl K."/>
            <person name="Liu Z."/>
            <person name="Frigaard N.-U."/>
            <person name="Bryant D."/>
            <person name="Woyke T."/>
        </authorList>
    </citation>
    <scope>NUCLEOTIDE SEQUENCE [LARGE SCALE GENOMIC DNA]</scope>
    <source>
        <strain evidence="9">ATCC 17096 / DSM 198 / 6111</strain>
    </source>
</reference>
<dbReference type="EMBL" id="CP003154">
    <property type="protein sequence ID" value="AFL76376.1"/>
    <property type="molecule type" value="Genomic_DNA"/>
</dbReference>
<evidence type="ECO:0000313" key="9">
    <source>
        <dbReference type="Proteomes" id="UP000006062"/>
    </source>
</evidence>
<dbReference type="HOGENOM" id="CLU_002338_2_1_6"/>
<organism evidence="8 9">
    <name type="scientific">Thiocystis violascens (strain ATCC 17096 / DSM 198 / 6111)</name>
    <name type="common">Chromatium violascens</name>
    <dbReference type="NCBI Taxonomy" id="765911"/>
    <lineage>
        <taxon>Bacteria</taxon>
        <taxon>Pseudomonadati</taxon>
        <taxon>Pseudomonadota</taxon>
        <taxon>Gammaproteobacteria</taxon>
        <taxon>Chromatiales</taxon>
        <taxon>Chromatiaceae</taxon>
        <taxon>Thiocystis</taxon>
    </lineage>
</organism>
<keyword evidence="4 6" id="KW-0472">Membrane</keyword>
<dbReference type="InterPro" id="IPR007452">
    <property type="entry name" value="TamB_C"/>
</dbReference>
<sequence>MSERSDSDAVALDGGLEPSSGGADVPPADEKDARSPSPRRWRLPWLVAVPLQLLLALILLIALTLGTQTGLRVAIALAEDLVPGILSVAQVDGRALGRLHLEGIKMRLPAIDLTIGTLDLDWSPWSVFSGILSVQQLAVRDIDLVVAPSLDEEKEPFLLPEIDLPLRVELGDVLVERLRVFAPGEEEPGFVLDLATLSAHAQGSEVNLTRVEVRIQSLQFSAIAQGRANLLGHYPLDLGLDWDLSMAPAVRLVGKGRIGGDLQRLTIQHRVTGAVEAELDAHVQDVLGRPSWDGLIRIPRVDLPAFRPDLPAVETVARLETRGNLDAATLTGTVDARAPNLPDFGHLAVALDVLWKERVLSIRALELTEQVSEAVFSAQGQVDLNPSPGQFALKGNWKRLRWPLIGDLVAQSPQGDLDLSGDFDAFAYALSTEALGPGFPAARLALQGSGRPEGTHLETLRIETLGGLLEGSGDVAWSPAPTWNLTLAGRNLNPGEFVAGLEDRLSLRLASQGGLDGFDYGLTATTVGPGLPPANLTLNGTGDRNRTDLKTLRLDLLDGRIDGQAKVVFAPRLTWEASLALAGINPGTYAPDWPGRIDGRLTSQGTLEDDGPMLTAVIDGLKGTLRGYPIAAAGKIAMAGKTIRIERLTAESGPSTARVDGVIDERLELALALESPDLASLLPEARGRLKATGKVQGTLDAPRIALDLSATDAELAGQGIASLAGTAEVDLAPNGRFALQLDGQNLFAGGMRWSALALRGGGSMPDHRLSVALTGDPLSLNLAATGALAAGGAYRGQLATLDLKTADFGAWRLQRPTPFSLEQPKIAAGPLCIRHAQGSGGCMSFDQTDAGRWTVSLDLDKLDFGLLAGLLPENLSAEGGARLKGNFQAANGVLDGSATAEIPDGRIQLALGQGKRETLDFSRARLTLDASARGLSARLGLPLKDLGEIAGDLSLPGWRLDAPARPGQPLNGRVRADVRGLARIANLVPDIARLSGSLDADLTLGGTLAEPGVKGRADLRNVNFEVPLIALKVKDLNLSAIAPTLERMELQGQADIGGGRLDLSGDSRFGGGGFAARFKASGDRLKVADTKEYFALVSPTFDLEATSKEAALRGEIRVPEARIRPRAIPAGAVSPSRDVVLEGPATALRASGEKSSYPFSLDLRLVLGDEVSIDAFGVRGRLEGGLSVIQAPGRDMLGDGQLQIVEGEYRLSGGFGLAAELGAPLTITQGRLIFAKTPIGNPGLLLQAEREGGDTTAGVRVLGTLRNPKLAFFSESDPGMTQAEITKYLMTGIPPSANDRSDQAGLAVGTYIAPKIYMEYESGLGDEDNKVRLRYNLSRHIELQTETGENPGADIYFKFEN</sequence>
<dbReference type="PANTHER" id="PTHR36985">
    <property type="entry name" value="TRANSLOCATION AND ASSEMBLY MODULE SUBUNIT TAMB"/>
    <property type="match status" value="1"/>
</dbReference>
<proteinExistence type="predicted"/>
<keyword evidence="2 6" id="KW-0812">Transmembrane</keyword>
<evidence type="ECO:0000256" key="4">
    <source>
        <dbReference type="ARBA" id="ARBA00023136"/>
    </source>
</evidence>
<feature type="region of interest" description="Disordered" evidence="5">
    <location>
        <begin position="1"/>
        <end position="37"/>
    </location>
</feature>
<dbReference type="KEGG" id="tvi:Thivi_4584"/>
<evidence type="ECO:0000256" key="6">
    <source>
        <dbReference type="SAM" id="Phobius"/>
    </source>
</evidence>
<feature type="transmembrane region" description="Helical" evidence="6">
    <location>
        <begin position="43"/>
        <end position="65"/>
    </location>
</feature>
<evidence type="ECO:0000256" key="1">
    <source>
        <dbReference type="ARBA" id="ARBA00004167"/>
    </source>
</evidence>